<gene>
    <name evidence="2" type="ORF">CERSUDRAFT_84636</name>
</gene>
<dbReference type="EMBL" id="KB445798">
    <property type="protein sequence ID" value="EMD36467.1"/>
    <property type="molecule type" value="Genomic_DNA"/>
</dbReference>
<feature type="region of interest" description="Disordered" evidence="1">
    <location>
        <begin position="1"/>
        <end position="24"/>
    </location>
</feature>
<dbReference type="Proteomes" id="UP000016930">
    <property type="component" value="Unassembled WGS sequence"/>
</dbReference>
<proteinExistence type="predicted"/>
<name>M2RDG4_CERS8</name>
<dbReference type="AlphaFoldDB" id="M2RDG4"/>
<evidence type="ECO:0000313" key="2">
    <source>
        <dbReference type="EMBL" id="EMD36467.1"/>
    </source>
</evidence>
<evidence type="ECO:0000256" key="1">
    <source>
        <dbReference type="SAM" id="MobiDB-lite"/>
    </source>
</evidence>
<protein>
    <submittedName>
        <fullName evidence="2">Uncharacterized protein</fullName>
    </submittedName>
</protein>
<evidence type="ECO:0000313" key="3">
    <source>
        <dbReference type="Proteomes" id="UP000016930"/>
    </source>
</evidence>
<reference evidence="2 3" key="1">
    <citation type="journal article" date="2012" name="Proc. Natl. Acad. Sci. U.S.A.">
        <title>Comparative genomics of Ceriporiopsis subvermispora and Phanerochaete chrysosporium provide insight into selective ligninolysis.</title>
        <authorList>
            <person name="Fernandez-Fueyo E."/>
            <person name="Ruiz-Duenas F.J."/>
            <person name="Ferreira P."/>
            <person name="Floudas D."/>
            <person name="Hibbett D.S."/>
            <person name="Canessa P."/>
            <person name="Larrondo L.F."/>
            <person name="James T.Y."/>
            <person name="Seelenfreund D."/>
            <person name="Lobos S."/>
            <person name="Polanco R."/>
            <person name="Tello M."/>
            <person name="Honda Y."/>
            <person name="Watanabe T."/>
            <person name="Watanabe T."/>
            <person name="Ryu J.S."/>
            <person name="Kubicek C.P."/>
            <person name="Schmoll M."/>
            <person name="Gaskell J."/>
            <person name="Hammel K.E."/>
            <person name="St John F.J."/>
            <person name="Vanden Wymelenberg A."/>
            <person name="Sabat G."/>
            <person name="Splinter BonDurant S."/>
            <person name="Syed K."/>
            <person name="Yadav J.S."/>
            <person name="Doddapaneni H."/>
            <person name="Subramanian V."/>
            <person name="Lavin J.L."/>
            <person name="Oguiza J.A."/>
            <person name="Perez G."/>
            <person name="Pisabarro A.G."/>
            <person name="Ramirez L."/>
            <person name="Santoyo F."/>
            <person name="Master E."/>
            <person name="Coutinho P.M."/>
            <person name="Henrissat B."/>
            <person name="Lombard V."/>
            <person name="Magnuson J.K."/>
            <person name="Kuees U."/>
            <person name="Hori C."/>
            <person name="Igarashi K."/>
            <person name="Samejima M."/>
            <person name="Held B.W."/>
            <person name="Barry K.W."/>
            <person name="LaButti K.M."/>
            <person name="Lapidus A."/>
            <person name="Lindquist E.A."/>
            <person name="Lucas S.M."/>
            <person name="Riley R."/>
            <person name="Salamov A.A."/>
            <person name="Hoffmeister D."/>
            <person name="Schwenk D."/>
            <person name="Hadar Y."/>
            <person name="Yarden O."/>
            <person name="de Vries R.P."/>
            <person name="Wiebenga A."/>
            <person name="Stenlid J."/>
            <person name="Eastwood D."/>
            <person name="Grigoriev I.V."/>
            <person name="Berka R.M."/>
            <person name="Blanchette R.A."/>
            <person name="Kersten P."/>
            <person name="Martinez A.T."/>
            <person name="Vicuna R."/>
            <person name="Cullen D."/>
        </authorList>
    </citation>
    <scope>NUCLEOTIDE SEQUENCE [LARGE SCALE GENOMIC DNA]</scope>
    <source>
        <strain evidence="2 3">B</strain>
    </source>
</reference>
<dbReference type="HOGENOM" id="CLU_2922428_0_0_1"/>
<sequence>MSADRRRTISHFETTSIPIPPRSPEARTHWPFCYVNRRDQSRDARARHLSSVFWDDSSAIG</sequence>
<organism evidence="2 3">
    <name type="scientific">Ceriporiopsis subvermispora (strain B)</name>
    <name type="common">White-rot fungus</name>
    <name type="synonym">Gelatoporia subvermispora</name>
    <dbReference type="NCBI Taxonomy" id="914234"/>
    <lineage>
        <taxon>Eukaryota</taxon>
        <taxon>Fungi</taxon>
        <taxon>Dikarya</taxon>
        <taxon>Basidiomycota</taxon>
        <taxon>Agaricomycotina</taxon>
        <taxon>Agaricomycetes</taxon>
        <taxon>Polyporales</taxon>
        <taxon>Gelatoporiaceae</taxon>
        <taxon>Gelatoporia</taxon>
    </lineage>
</organism>
<accession>M2RDG4</accession>
<keyword evidence="3" id="KW-1185">Reference proteome</keyword>